<keyword evidence="7" id="KW-1185">Reference proteome</keyword>
<proteinExistence type="predicted"/>
<feature type="compositionally biased region" description="Polar residues" evidence="4">
    <location>
        <begin position="1"/>
        <end position="11"/>
    </location>
</feature>
<dbReference type="OrthoDB" id="10259868at2759"/>
<feature type="region of interest" description="Disordered" evidence="4">
    <location>
        <begin position="1"/>
        <end position="20"/>
    </location>
</feature>
<name>A0A5B7HT81_PORTR</name>
<feature type="domain" description="Fascin-like" evidence="5">
    <location>
        <begin position="44"/>
        <end position="104"/>
    </location>
</feature>
<reference evidence="6 7" key="1">
    <citation type="submission" date="2019-05" db="EMBL/GenBank/DDBJ databases">
        <title>Another draft genome of Portunus trituberculatus and its Hox gene families provides insights of decapod evolution.</title>
        <authorList>
            <person name="Jeong J.-H."/>
            <person name="Song I."/>
            <person name="Kim S."/>
            <person name="Choi T."/>
            <person name="Kim D."/>
            <person name="Ryu S."/>
            <person name="Kim W."/>
        </authorList>
    </citation>
    <scope>NUCLEOTIDE SEQUENCE [LARGE SCALE GENOMIC DNA]</scope>
    <source>
        <tissue evidence="6">Muscle</tissue>
    </source>
</reference>
<dbReference type="Proteomes" id="UP000324222">
    <property type="component" value="Unassembled WGS sequence"/>
</dbReference>
<dbReference type="Gene3D" id="2.80.10.50">
    <property type="match status" value="1"/>
</dbReference>
<dbReference type="EMBL" id="VSRR010039112">
    <property type="protein sequence ID" value="MPC74532.1"/>
    <property type="molecule type" value="Genomic_DNA"/>
</dbReference>
<sequence length="117" mass="13368">MHVLFPSNTEPDTNRGTEKHRPYTLTNISTTTTFITPFPVTQVNLRSLGRKRYAHLNEEGTEIEVDANVPWGEDTLFTLEFRDHKYAIHTSNNRYLHMDGKVVLVVIPDKGGKADSR</sequence>
<evidence type="ECO:0000256" key="2">
    <source>
        <dbReference type="ARBA" id="ARBA00022490"/>
    </source>
</evidence>
<organism evidence="6 7">
    <name type="scientific">Portunus trituberculatus</name>
    <name type="common">Swimming crab</name>
    <name type="synonym">Neptunus trituberculatus</name>
    <dbReference type="NCBI Taxonomy" id="210409"/>
    <lineage>
        <taxon>Eukaryota</taxon>
        <taxon>Metazoa</taxon>
        <taxon>Ecdysozoa</taxon>
        <taxon>Arthropoda</taxon>
        <taxon>Crustacea</taxon>
        <taxon>Multicrustacea</taxon>
        <taxon>Malacostraca</taxon>
        <taxon>Eumalacostraca</taxon>
        <taxon>Eucarida</taxon>
        <taxon>Decapoda</taxon>
        <taxon>Pleocyemata</taxon>
        <taxon>Brachyura</taxon>
        <taxon>Eubrachyura</taxon>
        <taxon>Portunoidea</taxon>
        <taxon>Portunidae</taxon>
        <taxon>Portuninae</taxon>
        <taxon>Portunus</taxon>
    </lineage>
</organism>
<evidence type="ECO:0000256" key="4">
    <source>
        <dbReference type="SAM" id="MobiDB-lite"/>
    </source>
</evidence>
<dbReference type="GO" id="GO:0051015">
    <property type="term" value="F:actin filament binding"/>
    <property type="evidence" value="ECO:0007669"/>
    <property type="project" value="InterPro"/>
</dbReference>
<keyword evidence="2" id="KW-0963">Cytoplasm</keyword>
<evidence type="ECO:0000259" key="5">
    <source>
        <dbReference type="Pfam" id="PF06268"/>
    </source>
</evidence>
<comment type="caution">
    <text evidence="6">The sequence shown here is derived from an EMBL/GenBank/DDBJ whole genome shotgun (WGS) entry which is preliminary data.</text>
</comment>
<accession>A0A5B7HT81</accession>
<dbReference type="FunFam" id="2.80.10.50:FF:000015">
    <property type="entry name" value="Fascin"/>
    <property type="match status" value="1"/>
</dbReference>
<gene>
    <name evidence="6" type="primary">sn_1</name>
    <name evidence="6" type="ORF">E2C01_068892</name>
</gene>
<keyword evidence="3" id="KW-0009">Actin-binding</keyword>
<evidence type="ECO:0000313" key="7">
    <source>
        <dbReference type="Proteomes" id="UP000324222"/>
    </source>
</evidence>
<dbReference type="AlphaFoldDB" id="A0A5B7HT81"/>
<protein>
    <submittedName>
        <fullName evidence="6">Protein singed</fullName>
    </submittedName>
</protein>
<dbReference type="InterPro" id="IPR008999">
    <property type="entry name" value="Actin-crosslinking"/>
</dbReference>
<dbReference type="SUPFAM" id="SSF50405">
    <property type="entry name" value="Actin-crosslinking proteins"/>
    <property type="match status" value="1"/>
</dbReference>
<evidence type="ECO:0000313" key="6">
    <source>
        <dbReference type="EMBL" id="MPC74532.1"/>
    </source>
</evidence>
<evidence type="ECO:0000256" key="1">
    <source>
        <dbReference type="ARBA" id="ARBA00004496"/>
    </source>
</evidence>
<dbReference type="InterPro" id="IPR022768">
    <property type="entry name" value="Fascin-like_dom"/>
</dbReference>
<dbReference type="Pfam" id="PF06268">
    <property type="entry name" value="Fascin"/>
    <property type="match status" value="1"/>
</dbReference>
<evidence type="ECO:0000256" key="3">
    <source>
        <dbReference type="ARBA" id="ARBA00023203"/>
    </source>
</evidence>
<dbReference type="GO" id="GO:0005737">
    <property type="term" value="C:cytoplasm"/>
    <property type="evidence" value="ECO:0007669"/>
    <property type="project" value="UniProtKB-SubCell"/>
</dbReference>
<comment type="subcellular location">
    <subcellularLocation>
        <location evidence="1">Cytoplasm</location>
    </subcellularLocation>
</comment>
<dbReference type="GO" id="GO:0030674">
    <property type="term" value="F:protein-macromolecule adaptor activity"/>
    <property type="evidence" value="ECO:0007669"/>
    <property type="project" value="InterPro"/>
</dbReference>